<evidence type="ECO:0000256" key="7">
    <source>
        <dbReference type="SAM" id="MobiDB-lite"/>
    </source>
</evidence>
<sequence length="456" mass="49392">MVLKSTYVNTRQAGYLLGFLFSVFSASTLLQLASGQAQQPQTLCSGNVCVAATIYSNDPKTIEFSLLSSTQVGWLGLGVGGDPNSMAGNDLAICWPKNAGDPGAVISQRSAIKNGRPQVTSPTVAFKVQDQKSGLSASSNEFVCTFSRPLNLATSSISETASSINVIFAVGLEKVVPDAGGDPQKASFRKHAVTGKGALTIVRKQGSSGSDTTPITPPTGGNGGESGPSYSKDQILAKQEEYNTLLRIHGVMMALAFLLILPLGAFLARFFGHMYHVFRWHRPLQVLGFLTAIIAFICIVVGFTKSPSPKAHFTSSRHAMFGLIIICALVLQVCIGVFIFHTFDPNRDPKKIHVPTWMHRLMGYAALICGLVQVHFGMDAYGAWPGGKEIIWIVYYVWVAVLGTVFLGGSAVKLLMHRKDNKSGRGDGYNIGSDLKHEYHEDHLELQQRRRRSDSL</sequence>
<evidence type="ECO:0000313" key="11">
    <source>
        <dbReference type="EMBL" id="KAG0251829.1"/>
    </source>
</evidence>
<dbReference type="InterPro" id="IPR005018">
    <property type="entry name" value="DOMON_domain"/>
</dbReference>
<protein>
    <recommendedName>
        <fullName evidence="13">Cytochrome b561 domain-containing protein</fullName>
    </recommendedName>
</protein>
<accession>A0A9P6TYD7</accession>
<dbReference type="AlphaFoldDB" id="A0A9P6TYD7"/>
<dbReference type="Gene3D" id="1.20.120.1770">
    <property type="match status" value="1"/>
</dbReference>
<evidence type="ECO:0000256" key="8">
    <source>
        <dbReference type="SAM" id="Phobius"/>
    </source>
</evidence>
<dbReference type="SMART" id="SM00664">
    <property type="entry name" value="DoH"/>
    <property type="match status" value="1"/>
</dbReference>
<reference evidence="11" key="1">
    <citation type="journal article" date="2020" name="Fungal Divers.">
        <title>Resolving the Mortierellaceae phylogeny through synthesis of multi-gene phylogenetics and phylogenomics.</title>
        <authorList>
            <person name="Vandepol N."/>
            <person name="Liber J."/>
            <person name="Desiro A."/>
            <person name="Na H."/>
            <person name="Kennedy M."/>
            <person name="Barry K."/>
            <person name="Grigoriev I.V."/>
            <person name="Miller A.N."/>
            <person name="O'Donnell K."/>
            <person name="Stajich J.E."/>
            <person name="Bonito G."/>
        </authorList>
    </citation>
    <scope>NUCLEOTIDE SEQUENCE</scope>
    <source>
        <strain evidence="11">KOD948</strain>
    </source>
</reference>
<dbReference type="Proteomes" id="UP000726737">
    <property type="component" value="Unassembled WGS sequence"/>
</dbReference>
<evidence type="ECO:0000259" key="10">
    <source>
        <dbReference type="PROSITE" id="PS50939"/>
    </source>
</evidence>
<keyword evidence="3 8" id="KW-0812">Transmembrane</keyword>
<keyword evidence="5 8" id="KW-1133">Transmembrane helix</keyword>
<keyword evidence="2" id="KW-0813">Transport</keyword>
<dbReference type="Pfam" id="PF03351">
    <property type="entry name" value="DOMON"/>
    <property type="match status" value="1"/>
</dbReference>
<dbReference type="EMBL" id="JAAAJA010000562">
    <property type="protein sequence ID" value="KAG0251829.1"/>
    <property type="molecule type" value="Genomic_DNA"/>
</dbReference>
<dbReference type="GO" id="GO:0016020">
    <property type="term" value="C:membrane"/>
    <property type="evidence" value="ECO:0007669"/>
    <property type="project" value="UniProtKB-SubCell"/>
</dbReference>
<dbReference type="OrthoDB" id="366214at2759"/>
<feature type="domain" description="Cytochrome b561" evidence="10">
    <location>
        <begin position="199"/>
        <end position="416"/>
    </location>
</feature>
<evidence type="ECO:0000256" key="6">
    <source>
        <dbReference type="ARBA" id="ARBA00023136"/>
    </source>
</evidence>
<dbReference type="PROSITE" id="PS50939">
    <property type="entry name" value="CYTOCHROME_B561"/>
    <property type="match status" value="1"/>
</dbReference>
<dbReference type="SUPFAM" id="SSF49344">
    <property type="entry name" value="CBD9-like"/>
    <property type="match status" value="1"/>
</dbReference>
<feature type="transmembrane region" description="Helical" evidence="8">
    <location>
        <begin position="361"/>
        <end position="378"/>
    </location>
</feature>
<dbReference type="PANTHER" id="PTHR47797">
    <property type="entry name" value="DEHYDROGENASE, PUTATIVE (AFU_ORTHOLOGUE AFUA_8G05805)-RELATED"/>
    <property type="match status" value="1"/>
</dbReference>
<feature type="region of interest" description="Disordered" evidence="7">
    <location>
        <begin position="203"/>
        <end position="230"/>
    </location>
</feature>
<comment type="caution">
    <text evidence="11">The sequence shown here is derived from an EMBL/GenBank/DDBJ whole genome shotgun (WGS) entry which is preliminary data.</text>
</comment>
<dbReference type="SMART" id="SM00665">
    <property type="entry name" value="B561"/>
    <property type="match status" value="1"/>
</dbReference>
<comment type="subcellular location">
    <subcellularLocation>
        <location evidence="1">Membrane</location>
    </subcellularLocation>
</comment>
<dbReference type="Gene3D" id="2.60.40.1210">
    <property type="entry name" value="Cellobiose dehydrogenase, cytochrome domain"/>
    <property type="match status" value="1"/>
</dbReference>
<dbReference type="PROSITE" id="PS50836">
    <property type="entry name" value="DOMON"/>
    <property type="match status" value="1"/>
</dbReference>
<keyword evidence="4" id="KW-0249">Electron transport</keyword>
<feature type="transmembrane region" description="Helical" evidence="8">
    <location>
        <begin position="319"/>
        <end position="340"/>
    </location>
</feature>
<evidence type="ECO:0000256" key="2">
    <source>
        <dbReference type="ARBA" id="ARBA00022448"/>
    </source>
</evidence>
<evidence type="ECO:0008006" key="13">
    <source>
        <dbReference type="Google" id="ProtNLM"/>
    </source>
</evidence>
<dbReference type="InterPro" id="IPR006593">
    <property type="entry name" value="Cyt_b561/ferric_Rdtase_TM"/>
</dbReference>
<gene>
    <name evidence="11" type="ORF">BG011_007351</name>
</gene>
<keyword evidence="6 8" id="KW-0472">Membrane</keyword>
<feature type="transmembrane region" description="Helical" evidence="8">
    <location>
        <begin position="284"/>
        <end position="304"/>
    </location>
</feature>
<keyword evidence="12" id="KW-1185">Reference proteome</keyword>
<evidence type="ECO:0000313" key="12">
    <source>
        <dbReference type="Proteomes" id="UP000726737"/>
    </source>
</evidence>
<feature type="transmembrane region" description="Helical" evidence="8">
    <location>
        <begin position="390"/>
        <end position="415"/>
    </location>
</feature>
<evidence type="ECO:0000256" key="5">
    <source>
        <dbReference type="ARBA" id="ARBA00022989"/>
    </source>
</evidence>
<feature type="transmembrane region" description="Helical" evidence="8">
    <location>
        <begin position="248"/>
        <end position="272"/>
    </location>
</feature>
<dbReference type="Pfam" id="PF03188">
    <property type="entry name" value="Cytochrom_B561"/>
    <property type="match status" value="1"/>
</dbReference>
<dbReference type="CDD" id="cd08760">
    <property type="entry name" value="Cyt_b561_FRRS1_like"/>
    <property type="match status" value="1"/>
</dbReference>
<proteinExistence type="predicted"/>
<feature type="domain" description="DOMON" evidence="9">
    <location>
        <begin position="46"/>
        <end position="171"/>
    </location>
</feature>
<dbReference type="PANTHER" id="PTHR47797:SF3">
    <property type="entry name" value="CYTOCHROME B561 DOMAIN-CONTAINING PROTEIN"/>
    <property type="match status" value="1"/>
</dbReference>
<evidence type="ECO:0000256" key="4">
    <source>
        <dbReference type="ARBA" id="ARBA00022982"/>
    </source>
</evidence>
<name>A0A9P6TYD7_9FUNG</name>
<evidence type="ECO:0000256" key="1">
    <source>
        <dbReference type="ARBA" id="ARBA00004370"/>
    </source>
</evidence>
<evidence type="ECO:0000259" key="9">
    <source>
        <dbReference type="PROSITE" id="PS50836"/>
    </source>
</evidence>
<evidence type="ECO:0000256" key="3">
    <source>
        <dbReference type="ARBA" id="ARBA00022692"/>
    </source>
</evidence>
<organism evidence="11 12">
    <name type="scientific">Mortierella polycephala</name>
    <dbReference type="NCBI Taxonomy" id="41804"/>
    <lineage>
        <taxon>Eukaryota</taxon>
        <taxon>Fungi</taxon>
        <taxon>Fungi incertae sedis</taxon>
        <taxon>Mucoromycota</taxon>
        <taxon>Mortierellomycotina</taxon>
        <taxon>Mortierellomycetes</taxon>
        <taxon>Mortierellales</taxon>
        <taxon>Mortierellaceae</taxon>
        <taxon>Mortierella</taxon>
    </lineage>
</organism>